<sequence>MRCSHRAGGVGARAWLGGNVAVDMGETGLDGSSTQRAPEGADPRAASVTYRREALRIADARHFATDYLTRSQRDLRSPVPERASEAVHLVVSELITNAVKYGADPIELTLSLTDDAVTVTVRDGDTTLPAPRPADPARVGQHGLEIVAALSQAVEIRPEPSGKRITARIALT</sequence>
<feature type="region of interest" description="Disordered" evidence="2">
    <location>
        <begin position="26"/>
        <end position="46"/>
    </location>
</feature>
<keyword evidence="1" id="KW-0723">Serine/threonine-protein kinase</keyword>
<dbReference type="Gene3D" id="3.30.565.10">
    <property type="entry name" value="Histidine kinase-like ATPase, C-terminal domain"/>
    <property type="match status" value="1"/>
</dbReference>
<dbReference type="InterPro" id="IPR003594">
    <property type="entry name" value="HATPase_dom"/>
</dbReference>
<evidence type="ECO:0000259" key="3">
    <source>
        <dbReference type="Pfam" id="PF13581"/>
    </source>
</evidence>
<name>Q70HY5_9ACTN</name>
<evidence type="ECO:0000256" key="2">
    <source>
        <dbReference type="SAM" id="MobiDB-lite"/>
    </source>
</evidence>
<dbReference type="SUPFAM" id="SSF55874">
    <property type="entry name" value="ATPase domain of HSP90 chaperone/DNA topoisomerase II/histidine kinase"/>
    <property type="match status" value="1"/>
</dbReference>
<reference evidence="4" key="2">
    <citation type="journal article" date="2004" name="Chem. Biol.">
        <title>Biosynthesis of the angiogenesis inhibitor borrelidin by Streptomyces parvulus Tu4055: cluster analysis and assignment of functions.</title>
        <authorList>
            <person name="Olano C."/>
            <person name="Wilkinson B."/>
            <person name="Sanchez C."/>
            <person name="Moss S."/>
            <person name="Sheridan R."/>
            <person name="Math V."/>
            <person name="Weston A.J."/>
            <person name="Brana A.F."/>
            <person name="Martin C.J."/>
            <person name="Oliynyk M."/>
            <person name="Mendez C."/>
            <person name="Leadlay P.F."/>
            <person name="Salas J.A."/>
        </authorList>
    </citation>
    <scope>NUCLEOTIDE SEQUENCE</scope>
    <source>
        <strain evidence="4">Tu4055</strain>
    </source>
</reference>
<dbReference type="Pfam" id="PF13581">
    <property type="entry name" value="HATPase_c_2"/>
    <property type="match status" value="1"/>
</dbReference>
<dbReference type="PANTHER" id="PTHR35526:SF3">
    <property type="entry name" value="ANTI-SIGMA-F FACTOR RSBW"/>
    <property type="match status" value="1"/>
</dbReference>
<keyword evidence="4" id="KW-0808">Transferase</keyword>
<dbReference type="InterPro" id="IPR050267">
    <property type="entry name" value="Anti-sigma-factor_SerPK"/>
</dbReference>
<dbReference type="InterPro" id="IPR036890">
    <property type="entry name" value="HATPase_C_sf"/>
</dbReference>
<dbReference type="PANTHER" id="PTHR35526">
    <property type="entry name" value="ANTI-SIGMA-F FACTOR RSBW-RELATED"/>
    <property type="match status" value="1"/>
</dbReference>
<accession>Q70HY5</accession>
<dbReference type="GO" id="GO:0008483">
    <property type="term" value="F:transaminase activity"/>
    <property type="evidence" value="ECO:0007669"/>
    <property type="project" value="UniProtKB-KW"/>
</dbReference>
<evidence type="ECO:0000313" key="4">
    <source>
        <dbReference type="EMBL" id="CAE45684.1"/>
    </source>
</evidence>
<dbReference type="EMBL" id="AJ580915">
    <property type="protein sequence ID" value="CAE45684.1"/>
    <property type="molecule type" value="Genomic_DNA"/>
</dbReference>
<feature type="domain" description="Histidine kinase/HSP90-like ATPase" evidence="3">
    <location>
        <begin position="57"/>
        <end position="168"/>
    </location>
</feature>
<keyword evidence="4" id="KW-0032">Aminotransferase</keyword>
<evidence type="ECO:0000256" key="1">
    <source>
        <dbReference type="ARBA" id="ARBA00022527"/>
    </source>
</evidence>
<dbReference type="GO" id="GO:0004674">
    <property type="term" value="F:protein serine/threonine kinase activity"/>
    <property type="evidence" value="ECO:0007669"/>
    <property type="project" value="UniProtKB-KW"/>
</dbReference>
<reference evidence="4" key="1">
    <citation type="journal article" date="2003" name="Chem. Commun. (Camb.)">
        <title>Evidence from engineered gene fusions for the repeated use of a module in a modular polyketide synthase.</title>
        <authorList>
            <person name="Olano C."/>
            <person name="Wilkinson B."/>
            <person name="Moss S."/>
            <person name="Brana A.F."/>
            <person name="Mendez C."/>
            <person name="Leadlay P.F."/>
            <person name="Salas J.A."/>
        </authorList>
    </citation>
    <scope>NUCLEOTIDE SEQUENCE</scope>
    <source>
        <strain evidence="4">Tu4055</strain>
    </source>
</reference>
<dbReference type="CDD" id="cd16936">
    <property type="entry name" value="HATPase_RsbW-like"/>
    <property type="match status" value="1"/>
</dbReference>
<organism evidence="4">
    <name type="scientific">Streptomyces parvulus</name>
    <dbReference type="NCBI Taxonomy" id="146923"/>
    <lineage>
        <taxon>Bacteria</taxon>
        <taxon>Bacillati</taxon>
        <taxon>Actinomycetota</taxon>
        <taxon>Actinomycetes</taxon>
        <taxon>Kitasatosporales</taxon>
        <taxon>Streptomycetaceae</taxon>
        <taxon>Streptomyces</taxon>
    </lineage>
</organism>
<protein>
    <recommendedName>
        <fullName evidence="3">Histidine kinase/HSP90-like ATPase domain-containing protein</fullName>
    </recommendedName>
</protein>
<proteinExistence type="predicted"/>
<keyword evidence="1" id="KW-0418">Kinase</keyword>
<dbReference type="AlphaFoldDB" id="Q70HY5"/>